<protein>
    <recommendedName>
        <fullName evidence="2">Programmed cell death protein 2 C-terminal domain-containing protein</fullName>
    </recommendedName>
</protein>
<comment type="caution">
    <text evidence="3">The sequence shown here is derived from an EMBL/GenBank/DDBJ whole genome shotgun (WGS) entry which is preliminary data.</text>
</comment>
<dbReference type="OrthoDB" id="366284at2759"/>
<name>A0A9W7MKJ8_HIBTR</name>
<evidence type="ECO:0000313" key="3">
    <source>
        <dbReference type="EMBL" id="GMJ03987.1"/>
    </source>
</evidence>
<evidence type="ECO:0000313" key="4">
    <source>
        <dbReference type="Proteomes" id="UP001165190"/>
    </source>
</evidence>
<gene>
    <name evidence="3" type="ORF">HRI_004068000</name>
</gene>
<keyword evidence="4" id="KW-1185">Reference proteome</keyword>
<evidence type="ECO:0000259" key="2">
    <source>
        <dbReference type="Pfam" id="PF04194"/>
    </source>
</evidence>
<proteinExistence type="predicted"/>
<evidence type="ECO:0000256" key="1">
    <source>
        <dbReference type="SAM" id="MobiDB-lite"/>
    </source>
</evidence>
<reference evidence="3" key="1">
    <citation type="submission" date="2023-05" db="EMBL/GenBank/DDBJ databases">
        <title>Genome and transcriptome analyses reveal genes involved in the formation of fine ridges on petal epidermal cells in Hibiscus trionum.</title>
        <authorList>
            <person name="Koshimizu S."/>
            <person name="Masuda S."/>
            <person name="Ishii T."/>
            <person name="Shirasu K."/>
            <person name="Hoshino A."/>
            <person name="Arita M."/>
        </authorList>
    </citation>
    <scope>NUCLEOTIDE SEQUENCE</scope>
    <source>
        <strain evidence="3">Hamamatsu line</strain>
    </source>
</reference>
<organism evidence="3 4">
    <name type="scientific">Hibiscus trionum</name>
    <name type="common">Flower of an hour</name>
    <dbReference type="NCBI Taxonomy" id="183268"/>
    <lineage>
        <taxon>Eukaryota</taxon>
        <taxon>Viridiplantae</taxon>
        <taxon>Streptophyta</taxon>
        <taxon>Embryophyta</taxon>
        <taxon>Tracheophyta</taxon>
        <taxon>Spermatophyta</taxon>
        <taxon>Magnoliopsida</taxon>
        <taxon>eudicotyledons</taxon>
        <taxon>Gunneridae</taxon>
        <taxon>Pentapetalae</taxon>
        <taxon>rosids</taxon>
        <taxon>malvids</taxon>
        <taxon>Malvales</taxon>
        <taxon>Malvaceae</taxon>
        <taxon>Malvoideae</taxon>
        <taxon>Hibiscus</taxon>
    </lineage>
</organism>
<dbReference type="EMBL" id="BSYR01000038">
    <property type="protein sequence ID" value="GMJ03987.1"/>
    <property type="molecule type" value="Genomic_DNA"/>
</dbReference>
<dbReference type="PANTHER" id="PTHR47762:SF2">
    <property type="entry name" value="OS04G0640800 PROTEIN"/>
    <property type="match status" value="1"/>
</dbReference>
<feature type="region of interest" description="Disordered" evidence="1">
    <location>
        <begin position="173"/>
        <end position="194"/>
    </location>
</feature>
<dbReference type="AlphaFoldDB" id="A0A9W7MKJ8"/>
<feature type="compositionally biased region" description="Polar residues" evidence="1">
    <location>
        <begin position="225"/>
        <end position="240"/>
    </location>
</feature>
<sequence>MFCDLNLNSIPLSFLNIPAGRHHSVSSPSYLFLCLVSVYLDVKFVHTSIGVFSSAATSLHERCSESSMSGVLLGLPGPWAEDSREPSDHYTTKIGGIPDWPLPVEALNLNPTLIHCTQCGSKLSLVAQVYAPVSSATLNIEDRLLLVFGCVAPNCGSSPLSWRALRIQKVENESKESSSATTLDKPPAASSPVSVSKTNWWENLSDEDDGDLALEDLSKAFSEAASLSSEPNKTNSNRNSEGAVKHSSLTAQTREVDTDTPVMPCFYIYSQVEPSSKDFASVCSNRLSLSVNEKEGDADDHGQEETWEAENYEYDKALNADRTYLKFKKQLDASPEQCFRYAFGGKPLLPTAEVENAGNCRFCGASRHFELQLMPPLIYFLQEEANACHKGSLENWNWLTLGVYTCSKSCSKSFDKEKSTHGSAWFVAEEAVIVQFEKPLNECLQRYFS</sequence>
<dbReference type="PANTHER" id="PTHR47762">
    <property type="entry name" value="OSJNBB0079B02.4 PROTEIN"/>
    <property type="match status" value="1"/>
</dbReference>
<feature type="domain" description="Programmed cell death protein 2 C-terminal" evidence="2">
    <location>
        <begin position="321"/>
        <end position="435"/>
    </location>
</feature>
<dbReference type="Proteomes" id="UP001165190">
    <property type="component" value="Unassembled WGS sequence"/>
</dbReference>
<feature type="region of interest" description="Disordered" evidence="1">
    <location>
        <begin position="224"/>
        <end position="251"/>
    </location>
</feature>
<dbReference type="GO" id="GO:0005737">
    <property type="term" value="C:cytoplasm"/>
    <property type="evidence" value="ECO:0007669"/>
    <property type="project" value="InterPro"/>
</dbReference>
<dbReference type="Pfam" id="PF04194">
    <property type="entry name" value="PDCD2_C"/>
    <property type="match status" value="1"/>
</dbReference>
<accession>A0A9W7MKJ8</accession>
<dbReference type="InterPro" id="IPR007320">
    <property type="entry name" value="PDCD2_C"/>
</dbReference>